<name>A0ABS3AW79_9FIRM</name>
<feature type="transmembrane region" description="Helical" evidence="1">
    <location>
        <begin position="224"/>
        <end position="246"/>
    </location>
</feature>
<feature type="transmembrane region" description="Helical" evidence="1">
    <location>
        <begin position="187"/>
        <end position="204"/>
    </location>
</feature>
<dbReference type="EMBL" id="JAFITA010000003">
    <property type="protein sequence ID" value="MBN4077350.1"/>
    <property type="molecule type" value="Genomic_DNA"/>
</dbReference>
<keyword evidence="1" id="KW-0472">Membrane</keyword>
<feature type="transmembrane region" description="Helical" evidence="1">
    <location>
        <begin position="258"/>
        <end position="278"/>
    </location>
</feature>
<sequence length="317" mass="36109">MAETKYENSPTFKRMLLWANERFPLSHALLFFIMFFCAFVYGKVIMSEGPIALKFEDFFGFFATWAFFLLLRIFDEHKDYEIDCKNYPNRVLQSGLITLNNLKVLGALAILCQVLVSTHFDQGIYFVTKIWLVTFLYSVLMAKEFFIGKWLEKRLVLYAFSHLLIMPFALLWMAQMASPKMLMSTEIWPLLLLAFLSGAAFEITRKTKGPSEEKTGVDSYSKILGAKLSSFVIFLLLLSSLAVQIYVVESLFKAESLIPVLVLNSVFITACFGLYSYIKSPSIKGRKINEALVSLSMLVAYVVLTAVAILDRGVLWL</sequence>
<feature type="transmembrane region" description="Helical" evidence="1">
    <location>
        <begin position="58"/>
        <end position="74"/>
    </location>
</feature>
<reference evidence="2" key="1">
    <citation type="submission" date="2021-02" db="EMBL/GenBank/DDBJ databases">
        <title>Activity-based single-cell genomes from oceanic crustal fluid captures similar information to metagenomic and metatranscriptomic surveys with orders of magnitude less sampling.</title>
        <authorList>
            <person name="D'Angelo T.S."/>
            <person name="Orcutt B.N."/>
        </authorList>
    </citation>
    <scope>NUCLEOTIDE SEQUENCE [LARGE SCALE GENOMIC DNA]</scope>
    <source>
        <strain evidence="2">AH-315-E05</strain>
    </source>
</reference>
<gene>
    <name evidence="2" type="ORF">JYT19_00395</name>
</gene>
<evidence type="ECO:0000313" key="2">
    <source>
        <dbReference type="EMBL" id="MBN4077350.1"/>
    </source>
</evidence>
<evidence type="ECO:0000313" key="3">
    <source>
        <dbReference type="Proteomes" id="UP000765003"/>
    </source>
</evidence>
<feature type="transmembrane region" description="Helical" evidence="1">
    <location>
        <begin position="122"/>
        <end position="143"/>
    </location>
</feature>
<protein>
    <recommendedName>
        <fullName evidence="4">Prenyltransferase</fullName>
    </recommendedName>
</protein>
<keyword evidence="1" id="KW-0812">Transmembrane</keyword>
<organism evidence="2 3">
    <name type="scientific">Sulfobacillus acidophilus</name>
    <dbReference type="NCBI Taxonomy" id="53633"/>
    <lineage>
        <taxon>Bacteria</taxon>
        <taxon>Bacillati</taxon>
        <taxon>Bacillota</taxon>
        <taxon>Clostridia</taxon>
        <taxon>Eubacteriales</taxon>
        <taxon>Clostridiales Family XVII. Incertae Sedis</taxon>
        <taxon>Sulfobacillus</taxon>
    </lineage>
</organism>
<feature type="transmembrane region" description="Helical" evidence="1">
    <location>
        <begin position="155"/>
        <end position="175"/>
    </location>
</feature>
<evidence type="ECO:0000256" key="1">
    <source>
        <dbReference type="SAM" id="Phobius"/>
    </source>
</evidence>
<proteinExistence type="predicted"/>
<comment type="caution">
    <text evidence="2">The sequence shown here is derived from an EMBL/GenBank/DDBJ whole genome shotgun (WGS) entry which is preliminary data.</text>
</comment>
<keyword evidence="3" id="KW-1185">Reference proteome</keyword>
<dbReference type="Proteomes" id="UP000765003">
    <property type="component" value="Unassembled WGS sequence"/>
</dbReference>
<feature type="transmembrane region" description="Helical" evidence="1">
    <location>
        <begin position="95"/>
        <end position="116"/>
    </location>
</feature>
<feature type="transmembrane region" description="Helical" evidence="1">
    <location>
        <begin position="290"/>
        <end position="310"/>
    </location>
</feature>
<feature type="transmembrane region" description="Helical" evidence="1">
    <location>
        <begin position="23"/>
        <end position="46"/>
    </location>
</feature>
<keyword evidence="1" id="KW-1133">Transmembrane helix</keyword>
<accession>A0ABS3AW79</accession>
<evidence type="ECO:0008006" key="4">
    <source>
        <dbReference type="Google" id="ProtNLM"/>
    </source>
</evidence>